<feature type="domain" description="Glycosyltransferase subfamily 4-like N-terminal" evidence="5">
    <location>
        <begin position="18"/>
        <end position="170"/>
    </location>
</feature>
<comment type="similarity">
    <text evidence="1">Belongs to the glycosyltransferase group 1 family. Glycosyltransferase 4 subfamily.</text>
</comment>
<feature type="domain" description="Glycosyl transferase family 1" evidence="4">
    <location>
        <begin position="177"/>
        <end position="348"/>
    </location>
</feature>
<dbReference type="PANTHER" id="PTHR12526">
    <property type="entry name" value="GLYCOSYLTRANSFERASE"/>
    <property type="match status" value="1"/>
</dbReference>
<dbReference type="InterPro" id="IPR028098">
    <property type="entry name" value="Glyco_trans_4-like_N"/>
</dbReference>
<comment type="caution">
    <text evidence="6">The sequence shown here is derived from an EMBL/GenBank/DDBJ whole genome shotgun (WGS) entry which is preliminary data.</text>
</comment>
<dbReference type="CDD" id="cd03801">
    <property type="entry name" value="GT4_PimA-like"/>
    <property type="match status" value="1"/>
</dbReference>
<keyword evidence="3 6" id="KW-0808">Transferase</keyword>
<accession>A0ABW9GWL3</accession>
<keyword evidence="7" id="KW-1185">Reference proteome</keyword>
<evidence type="ECO:0000313" key="7">
    <source>
        <dbReference type="Proteomes" id="UP001630969"/>
    </source>
</evidence>
<evidence type="ECO:0000256" key="2">
    <source>
        <dbReference type="ARBA" id="ARBA00022676"/>
    </source>
</evidence>
<dbReference type="EC" id="2.4.-.-" evidence="6"/>
<dbReference type="GeneID" id="97222288"/>
<dbReference type="RefSeq" id="WP_408791908.1">
    <property type="nucleotide sequence ID" value="NZ_JBGXBU010000013.1"/>
</dbReference>
<name>A0ABW9GWL3_9GAMM</name>
<dbReference type="Proteomes" id="UP001630969">
    <property type="component" value="Unassembled WGS sequence"/>
</dbReference>
<evidence type="ECO:0000259" key="4">
    <source>
        <dbReference type="Pfam" id="PF00534"/>
    </source>
</evidence>
<proteinExistence type="inferred from homology"/>
<dbReference type="InterPro" id="IPR001296">
    <property type="entry name" value="Glyco_trans_1"/>
</dbReference>
<evidence type="ECO:0000259" key="5">
    <source>
        <dbReference type="Pfam" id="PF13439"/>
    </source>
</evidence>
<evidence type="ECO:0000313" key="6">
    <source>
        <dbReference type="EMBL" id="MFM4894989.1"/>
    </source>
</evidence>
<dbReference type="GO" id="GO:0016757">
    <property type="term" value="F:glycosyltransferase activity"/>
    <property type="evidence" value="ECO:0007669"/>
    <property type="project" value="UniProtKB-KW"/>
</dbReference>
<dbReference type="Pfam" id="PF00534">
    <property type="entry name" value="Glycos_transf_1"/>
    <property type="match status" value="1"/>
</dbReference>
<dbReference type="PANTHER" id="PTHR12526:SF640">
    <property type="entry name" value="COLANIC ACID BIOSYNTHESIS GLYCOSYLTRANSFERASE WCAL-RELATED"/>
    <property type="match status" value="1"/>
</dbReference>
<gene>
    <name evidence="6" type="ORF">ACEUDJ_19285</name>
</gene>
<keyword evidence="2 6" id="KW-0328">Glycosyltransferase</keyword>
<reference evidence="6 7" key="1">
    <citation type="submission" date="2024-09" db="EMBL/GenBank/DDBJ databases">
        <title>Aeromonas strains Genome sequencing and assembly.</title>
        <authorList>
            <person name="Hu X."/>
            <person name="Tang B."/>
        </authorList>
    </citation>
    <scope>NUCLEOTIDE SEQUENCE [LARGE SCALE GENOMIC DNA]</scope>
    <source>
        <strain evidence="6 7">NB23SCDHY001</strain>
    </source>
</reference>
<dbReference type="EMBL" id="JBGXBU010000013">
    <property type="protein sequence ID" value="MFM4894989.1"/>
    <property type="molecule type" value="Genomic_DNA"/>
</dbReference>
<protein>
    <submittedName>
        <fullName evidence="6">Glycosyltransferase family 4 protein</fullName>
        <ecNumber evidence="6">2.4.-.-</ecNumber>
    </submittedName>
</protein>
<organism evidence="6 7">
    <name type="scientific">Aeromonas bivalvium</name>
    <dbReference type="NCBI Taxonomy" id="440079"/>
    <lineage>
        <taxon>Bacteria</taxon>
        <taxon>Pseudomonadati</taxon>
        <taxon>Pseudomonadota</taxon>
        <taxon>Gammaproteobacteria</taxon>
        <taxon>Aeromonadales</taxon>
        <taxon>Aeromonadaceae</taxon>
        <taxon>Aeromonas</taxon>
    </lineage>
</organism>
<dbReference type="SUPFAM" id="SSF53756">
    <property type="entry name" value="UDP-Glycosyltransferase/glycogen phosphorylase"/>
    <property type="match status" value="1"/>
</dbReference>
<dbReference type="Pfam" id="PF13439">
    <property type="entry name" value="Glyco_transf_4"/>
    <property type="match status" value="1"/>
</dbReference>
<dbReference type="Gene3D" id="3.40.50.2000">
    <property type="entry name" value="Glycogen Phosphorylase B"/>
    <property type="match status" value="2"/>
</dbReference>
<sequence length="368" mass="40488">MKASEMTGLLHICLSQGWGGLEMYPLRVGSGMMARGWRVHGLALRGSKVAEGMKAQGFEVFELDSRGHGLRQLLTLRRWLKARDIRLVHCHKSGDLLLAALLKRLWPLRLLFTEHMGATRPKRDPLHRWIYGKVDLVLSISDETRRRNLKALPLPASRIERLWLGTDLTRCDEPAAEIRAELGIAEDALLLGVLGRIGRGKGQPDLLEAFLLLAQAHPRLHLLIVGGTQASEGSDEKVVAALRQRINEAGMQERVLLTGFRRDTQRMLQAMDLVAIPSHNEAFGLTVIEAMAAGKAIVGASTGAVPEVLGEAGLLATPTDPAALAGQIASLLVDESLRQRLGVAARERAQREFSMSHHLDELARRYQG</sequence>
<evidence type="ECO:0000256" key="3">
    <source>
        <dbReference type="ARBA" id="ARBA00022679"/>
    </source>
</evidence>
<evidence type="ECO:0000256" key="1">
    <source>
        <dbReference type="ARBA" id="ARBA00009481"/>
    </source>
</evidence>